<reference evidence="1 2" key="1">
    <citation type="submission" date="2017-05" db="EMBL/GenBank/DDBJ databases">
        <title>Polynucleobacter sp. MWH-K35W1 isolated from the permanently anoxic monimolimnion of a meromictic lake.</title>
        <authorList>
            <person name="Hahn M.W."/>
        </authorList>
    </citation>
    <scope>NUCLEOTIDE SEQUENCE [LARGE SCALE GENOMIC DNA]</scope>
    <source>
        <strain evidence="1 2">MWH-K35W1</strain>
    </source>
</reference>
<proteinExistence type="predicted"/>
<gene>
    <name evidence="1" type="ORF">CBI30_06985</name>
</gene>
<dbReference type="AlphaFoldDB" id="A0A254PY55"/>
<dbReference type="Proteomes" id="UP000198104">
    <property type="component" value="Unassembled WGS sequence"/>
</dbReference>
<sequence>MDNLKLSQIIPVSVLLHSPYTLSTYSGQNLTPQMVIAVPCFRAYYQKVEDLVVSGEIHQVADTFYLVFSQESPRIPKLPSLSVDFDITTEEWKALHLPTHTGIYTQ</sequence>
<accession>A0A254PY55</accession>
<keyword evidence="2" id="KW-1185">Reference proteome</keyword>
<evidence type="ECO:0000313" key="2">
    <source>
        <dbReference type="Proteomes" id="UP000198104"/>
    </source>
</evidence>
<evidence type="ECO:0000313" key="1">
    <source>
        <dbReference type="EMBL" id="OWS71479.1"/>
    </source>
</evidence>
<dbReference type="EMBL" id="NGUO01000010">
    <property type="protein sequence ID" value="OWS71479.1"/>
    <property type="molecule type" value="Genomic_DNA"/>
</dbReference>
<organism evidence="1 2">
    <name type="scientific">Polynucleobacter aenigmaticus</name>
    <dbReference type="NCBI Taxonomy" id="1743164"/>
    <lineage>
        <taxon>Bacteria</taxon>
        <taxon>Pseudomonadati</taxon>
        <taxon>Pseudomonadota</taxon>
        <taxon>Betaproteobacteria</taxon>
        <taxon>Burkholderiales</taxon>
        <taxon>Burkholderiaceae</taxon>
        <taxon>Polynucleobacter</taxon>
    </lineage>
</organism>
<protein>
    <submittedName>
        <fullName evidence="1">Uncharacterized protein</fullName>
    </submittedName>
</protein>
<comment type="caution">
    <text evidence="1">The sequence shown here is derived from an EMBL/GenBank/DDBJ whole genome shotgun (WGS) entry which is preliminary data.</text>
</comment>
<name>A0A254PY55_9BURK</name>